<evidence type="ECO:0000256" key="1">
    <source>
        <dbReference type="SAM" id="MobiDB-lite"/>
    </source>
</evidence>
<reference evidence="3" key="1">
    <citation type="journal article" date="2023" name="Plant Biotechnol. J.">
        <title>Chromosome-level wild Hevea brasiliensis genome provides new tools for genomic-assisted breeding and valuable loci to elevate rubber yield.</title>
        <authorList>
            <person name="Cheng H."/>
            <person name="Song X."/>
            <person name="Hu Y."/>
            <person name="Wu T."/>
            <person name="Yang Q."/>
            <person name="An Z."/>
            <person name="Feng S."/>
            <person name="Deng Z."/>
            <person name="Wu W."/>
            <person name="Zeng X."/>
            <person name="Tu M."/>
            <person name="Wang X."/>
            <person name="Huang H."/>
        </authorList>
    </citation>
    <scope>NUCLEOTIDE SEQUENCE</scope>
    <source>
        <strain evidence="3">MT/VB/25A 57/8</strain>
    </source>
</reference>
<feature type="compositionally biased region" description="Basic and acidic residues" evidence="1">
    <location>
        <begin position="312"/>
        <end position="322"/>
    </location>
</feature>
<dbReference type="Pfam" id="PF15072">
    <property type="entry name" value="HROB"/>
    <property type="match status" value="1"/>
</dbReference>
<organism evidence="3 4">
    <name type="scientific">Hevea brasiliensis</name>
    <name type="common">Para rubber tree</name>
    <name type="synonym">Siphonia brasiliensis</name>
    <dbReference type="NCBI Taxonomy" id="3981"/>
    <lineage>
        <taxon>Eukaryota</taxon>
        <taxon>Viridiplantae</taxon>
        <taxon>Streptophyta</taxon>
        <taxon>Embryophyta</taxon>
        <taxon>Tracheophyta</taxon>
        <taxon>Spermatophyta</taxon>
        <taxon>Magnoliopsida</taxon>
        <taxon>eudicotyledons</taxon>
        <taxon>Gunneridae</taxon>
        <taxon>Pentapetalae</taxon>
        <taxon>rosids</taxon>
        <taxon>fabids</taxon>
        <taxon>Malpighiales</taxon>
        <taxon>Euphorbiaceae</taxon>
        <taxon>Crotonoideae</taxon>
        <taxon>Micrandreae</taxon>
        <taxon>Hevea</taxon>
    </lineage>
</organism>
<gene>
    <name evidence="3" type="ORF">P3X46_032073</name>
</gene>
<comment type="caution">
    <text evidence="3">The sequence shown here is derived from an EMBL/GenBank/DDBJ whole genome shotgun (WGS) entry which is preliminary data.</text>
</comment>
<accession>A0ABQ9KMC4</accession>
<feature type="compositionally biased region" description="Low complexity" evidence="1">
    <location>
        <begin position="46"/>
        <end position="61"/>
    </location>
</feature>
<feature type="domain" description="Homologous recombination OB-fold protein OB-fold" evidence="2">
    <location>
        <begin position="168"/>
        <end position="254"/>
    </location>
</feature>
<dbReference type="Proteomes" id="UP001174677">
    <property type="component" value="Chromosome 17"/>
</dbReference>
<dbReference type="PANTHER" id="PTHR14523">
    <property type="entry name" value="UNCHARACTERIZED PROTEIN C17ORF53 HOMOLOG"/>
    <property type="match status" value="1"/>
</dbReference>
<sequence>MAQPWEEALDLDDSDLPSLRPLKSRNQQTTTAAAPSVSQPFLQRCSLSQSSQTLPSQNPQNLLSQFHLPPSSSPRLIPGPAGSVQSAMLRRRKNQNGENFAGDFCEEPIPTQEYIRRVVEDGVAEDDDDFTGDPWLCAVDFIRCQGLADGDGAIGIPLSVIKSRINMDKVAQVVAIVKSCTPNGLGDVMVTLKDPTGTIDGTIHGRVLTEREFGKDISIGAVIIVQKVAVFSPSRSAHYLNITLSNMVKVISKDSKLSSTQNCAAPVVKHAGPFFEHKEKSWMPQMPLSLSQGRTDGIMNSLRQNANTRGSSHNDKKMESEGATRGSCYSDGNNKNQNVDACNELFLENQIVANGATEVANGMNKDTNDEEVVCKQLNPSTQAGSGNILEGTHYASAATGLIDVFDNQESGDVDKHKRIQLPPWGISRPQWTDEQLDQLFELD</sequence>
<dbReference type="InterPro" id="IPR028045">
    <property type="entry name" value="HROB"/>
</dbReference>
<dbReference type="EMBL" id="JARPOI010000017">
    <property type="protein sequence ID" value="KAJ9141548.1"/>
    <property type="molecule type" value="Genomic_DNA"/>
</dbReference>
<keyword evidence="4" id="KW-1185">Reference proteome</keyword>
<dbReference type="InterPro" id="IPR058570">
    <property type="entry name" value="HROB_OB"/>
</dbReference>
<proteinExistence type="predicted"/>
<feature type="region of interest" description="Disordered" evidence="1">
    <location>
        <begin position="304"/>
        <end position="332"/>
    </location>
</feature>
<dbReference type="PANTHER" id="PTHR14523:SF1">
    <property type="entry name" value="HOMOLOGOUS RECOMBINATION OB-FOLD PROTEIN"/>
    <property type="match status" value="1"/>
</dbReference>
<name>A0ABQ9KMC4_HEVBR</name>
<evidence type="ECO:0000313" key="4">
    <source>
        <dbReference type="Proteomes" id="UP001174677"/>
    </source>
</evidence>
<evidence type="ECO:0000259" key="2">
    <source>
        <dbReference type="Pfam" id="PF15072"/>
    </source>
</evidence>
<evidence type="ECO:0000313" key="3">
    <source>
        <dbReference type="EMBL" id="KAJ9141548.1"/>
    </source>
</evidence>
<feature type="region of interest" description="Disordered" evidence="1">
    <location>
        <begin position="1"/>
        <end position="76"/>
    </location>
</feature>
<protein>
    <recommendedName>
        <fullName evidence="2">Homologous recombination OB-fold protein OB-fold domain-containing protein</fullName>
    </recommendedName>
</protein>
<feature type="compositionally biased region" description="Polar residues" evidence="1">
    <location>
        <begin position="24"/>
        <end position="41"/>
    </location>
</feature>